<dbReference type="GO" id="GO:0005524">
    <property type="term" value="F:ATP binding"/>
    <property type="evidence" value="ECO:0007669"/>
    <property type="project" value="UniProtKB-KW"/>
</dbReference>
<feature type="compositionally biased region" description="Polar residues" evidence="10">
    <location>
        <begin position="586"/>
        <end position="596"/>
    </location>
</feature>
<dbReference type="PROSITE" id="PS00916">
    <property type="entry name" value="PI3_4_KINASE_2"/>
    <property type="match status" value="1"/>
</dbReference>
<feature type="region of interest" description="Disordered" evidence="10">
    <location>
        <begin position="1623"/>
        <end position="1722"/>
    </location>
</feature>
<dbReference type="GO" id="GO:0031932">
    <property type="term" value="C:TORC2 complex"/>
    <property type="evidence" value="ECO:0007669"/>
    <property type="project" value="TreeGrafter"/>
</dbReference>
<feature type="compositionally biased region" description="Gly residues" evidence="10">
    <location>
        <begin position="1699"/>
        <end position="1721"/>
    </location>
</feature>
<dbReference type="Pfam" id="PF08771">
    <property type="entry name" value="FRB_dom"/>
    <property type="match status" value="1"/>
</dbReference>
<feature type="compositionally biased region" description="Gly residues" evidence="10">
    <location>
        <begin position="611"/>
        <end position="621"/>
    </location>
</feature>
<dbReference type="SMART" id="SM00146">
    <property type="entry name" value="PI3Kc"/>
    <property type="match status" value="1"/>
</dbReference>
<evidence type="ECO:0000256" key="8">
    <source>
        <dbReference type="ARBA" id="ARBA00047899"/>
    </source>
</evidence>
<feature type="region of interest" description="Disordered" evidence="10">
    <location>
        <begin position="586"/>
        <end position="621"/>
    </location>
</feature>
<dbReference type="SMART" id="SM01346">
    <property type="entry name" value="DUF3385"/>
    <property type="match status" value="1"/>
</dbReference>
<dbReference type="InterPro" id="IPR024585">
    <property type="entry name" value="mTOR_dom"/>
</dbReference>
<feature type="domain" description="PI3K/PI4K catalytic" evidence="11">
    <location>
        <begin position="2847"/>
        <end position="3160"/>
    </location>
</feature>
<dbReference type="Pfam" id="PF11865">
    <property type="entry name" value="mTOR_dom"/>
    <property type="match status" value="2"/>
</dbReference>
<evidence type="ECO:0000259" key="12">
    <source>
        <dbReference type="PROSITE" id="PS51189"/>
    </source>
</evidence>
<feature type="compositionally biased region" description="Low complexity" evidence="10">
    <location>
        <begin position="2395"/>
        <end position="2428"/>
    </location>
</feature>
<dbReference type="GO" id="GO:0005634">
    <property type="term" value="C:nucleus"/>
    <property type="evidence" value="ECO:0007669"/>
    <property type="project" value="TreeGrafter"/>
</dbReference>
<dbReference type="SMART" id="SM01343">
    <property type="entry name" value="FATC"/>
    <property type="match status" value="1"/>
</dbReference>
<dbReference type="PANTHER" id="PTHR11139">
    <property type="entry name" value="ATAXIA TELANGIECTASIA MUTATED ATM -RELATED"/>
    <property type="match status" value="1"/>
</dbReference>
<dbReference type="Proteomes" id="UP000041254">
    <property type="component" value="Unassembled WGS sequence"/>
</dbReference>
<evidence type="ECO:0000256" key="2">
    <source>
        <dbReference type="ARBA" id="ARBA00012513"/>
    </source>
</evidence>
<evidence type="ECO:0000313" key="15">
    <source>
        <dbReference type="Proteomes" id="UP000041254"/>
    </source>
</evidence>
<dbReference type="InterPro" id="IPR026683">
    <property type="entry name" value="TOR_cat"/>
</dbReference>
<reference evidence="14 15" key="1">
    <citation type="submission" date="2014-11" db="EMBL/GenBank/DDBJ databases">
        <authorList>
            <person name="Zhu J."/>
            <person name="Qi W."/>
            <person name="Song R."/>
        </authorList>
    </citation>
    <scope>NUCLEOTIDE SEQUENCE [LARGE SCALE GENOMIC DNA]</scope>
</reference>
<feature type="region of interest" description="Disordered" evidence="10">
    <location>
        <begin position="2378"/>
        <end position="2459"/>
    </location>
</feature>
<dbReference type="Pfam" id="PF00454">
    <property type="entry name" value="PI3_PI4_kinase"/>
    <property type="match status" value="1"/>
</dbReference>
<dbReference type="InterPro" id="IPR003151">
    <property type="entry name" value="PIK-rel_kinase_FAT"/>
</dbReference>
<keyword evidence="15" id="KW-1185">Reference proteome</keyword>
<dbReference type="PROSITE" id="PS51190">
    <property type="entry name" value="FATC"/>
    <property type="match status" value="1"/>
</dbReference>
<dbReference type="Pfam" id="PF23593">
    <property type="entry name" value="HEAT_ATR"/>
    <property type="match status" value="1"/>
</dbReference>
<keyword evidence="5" id="KW-0547">Nucleotide-binding</keyword>
<feature type="compositionally biased region" description="Polar residues" evidence="10">
    <location>
        <begin position="278"/>
        <end position="291"/>
    </location>
</feature>
<feature type="compositionally biased region" description="Low complexity" evidence="10">
    <location>
        <begin position="1672"/>
        <end position="1692"/>
    </location>
</feature>
<feature type="region of interest" description="Disordered" evidence="10">
    <location>
        <begin position="3133"/>
        <end position="3265"/>
    </location>
</feature>
<keyword evidence="4" id="KW-0677">Repeat</keyword>
<feature type="region of interest" description="Disordered" evidence="10">
    <location>
        <begin position="2206"/>
        <end position="2231"/>
    </location>
</feature>
<dbReference type="CDD" id="cd05169">
    <property type="entry name" value="PIKKc_TOR"/>
    <property type="match status" value="1"/>
</dbReference>
<dbReference type="EC" id="2.7.11.1" evidence="2"/>
<dbReference type="InParanoid" id="A0A0G4F816"/>
<dbReference type="EMBL" id="CDMY01000387">
    <property type="protein sequence ID" value="CEM08834.1"/>
    <property type="molecule type" value="Genomic_DNA"/>
</dbReference>
<evidence type="ECO:0000313" key="14">
    <source>
        <dbReference type="EMBL" id="CEM08834.1"/>
    </source>
</evidence>
<feature type="compositionally biased region" description="Low complexity" evidence="10">
    <location>
        <begin position="3133"/>
        <end position="3161"/>
    </location>
</feature>
<dbReference type="SUPFAM" id="SSF48371">
    <property type="entry name" value="ARM repeat"/>
    <property type="match status" value="2"/>
</dbReference>
<evidence type="ECO:0000259" key="13">
    <source>
        <dbReference type="PROSITE" id="PS51190"/>
    </source>
</evidence>
<dbReference type="InterPro" id="IPR009076">
    <property type="entry name" value="FRB_dom"/>
</dbReference>
<dbReference type="SUPFAM" id="SSF47212">
    <property type="entry name" value="FKBP12-rapamycin-binding domain of FKBP-rapamycin-associated protein (FRAP)"/>
    <property type="match status" value="1"/>
</dbReference>
<feature type="compositionally biased region" description="Polar residues" evidence="10">
    <location>
        <begin position="701"/>
        <end position="710"/>
    </location>
</feature>
<name>A0A0G4F816_VITBC</name>
<dbReference type="Gene3D" id="1.10.1070.11">
    <property type="entry name" value="Phosphatidylinositol 3-/4-kinase, catalytic domain"/>
    <property type="match status" value="1"/>
</dbReference>
<keyword evidence="7" id="KW-0067">ATP-binding</keyword>
<feature type="region of interest" description="Disordered" evidence="10">
    <location>
        <begin position="278"/>
        <end position="298"/>
    </location>
</feature>
<dbReference type="GO" id="GO:0031931">
    <property type="term" value="C:TORC1 complex"/>
    <property type="evidence" value="ECO:0007669"/>
    <property type="project" value="TreeGrafter"/>
</dbReference>
<comment type="catalytic activity">
    <reaction evidence="8">
        <text>L-threonyl-[protein] + ATP = O-phospho-L-threonyl-[protein] + ADP + H(+)</text>
        <dbReference type="Rhea" id="RHEA:46608"/>
        <dbReference type="Rhea" id="RHEA-COMP:11060"/>
        <dbReference type="Rhea" id="RHEA-COMP:11605"/>
        <dbReference type="ChEBI" id="CHEBI:15378"/>
        <dbReference type="ChEBI" id="CHEBI:30013"/>
        <dbReference type="ChEBI" id="CHEBI:30616"/>
        <dbReference type="ChEBI" id="CHEBI:61977"/>
        <dbReference type="ChEBI" id="CHEBI:456216"/>
        <dbReference type="EC" id="2.7.11.1"/>
    </reaction>
</comment>
<dbReference type="GO" id="GO:0044877">
    <property type="term" value="F:protein-containing complex binding"/>
    <property type="evidence" value="ECO:0007669"/>
    <property type="project" value="InterPro"/>
</dbReference>
<dbReference type="InterPro" id="IPR036940">
    <property type="entry name" value="PI3/4_kinase_cat_sf"/>
</dbReference>
<evidence type="ECO:0000256" key="4">
    <source>
        <dbReference type="ARBA" id="ARBA00022737"/>
    </source>
</evidence>
<dbReference type="GO" id="GO:0004674">
    <property type="term" value="F:protein serine/threonine kinase activity"/>
    <property type="evidence" value="ECO:0007669"/>
    <property type="project" value="UniProtKB-EC"/>
</dbReference>
<dbReference type="InterPro" id="IPR050517">
    <property type="entry name" value="DDR_Repair_Kinase"/>
</dbReference>
<dbReference type="Pfam" id="PF02260">
    <property type="entry name" value="FATC"/>
    <property type="match status" value="1"/>
</dbReference>
<dbReference type="STRING" id="1169540.A0A0G4F816"/>
<dbReference type="PROSITE" id="PS50290">
    <property type="entry name" value="PI3_4_KINASE_3"/>
    <property type="match status" value="1"/>
</dbReference>
<feature type="region of interest" description="Disordered" evidence="10">
    <location>
        <begin position="2712"/>
        <end position="2784"/>
    </location>
</feature>
<evidence type="ECO:0000256" key="10">
    <source>
        <dbReference type="SAM" id="MobiDB-lite"/>
    </source>
</evidence>
<dbReference type="FunFam" id="1.20.120.150:FF:000001">
    <property type="entry name" value="Serine/threonine-protein kinase TOR"/>
    <property type="match status" value="1"/>
</dbReference>
<keyword evidence="6" id="KW-0418">Kinase</keyword>
<dbReference type="PANTHER" id="PTHR11139:SF9">
    <property type="entry name" value="SERINE_THREONINE-PROTEIN KINASE MTOR"/>
    <property type="match status" value="1"/>
</dbReference>
<sequence length="3367" mass="367419">MFCGRQRLKNRCELSCGELGGERKSLFFLFSLEIKAPQLKISLLRAFDSSVPSLTYSKMLESKYLADLKSKNESVRAKAAKNLRIHVEAEAKEMSGGTFTKFMADLNKRIYDLVSSPHQEDKIGGIMAIDELIDVQCDENETKIIRFSNYLRMIFQQCSSGPLEHSILPRATRALGHLARAGGTMTADFVEFELRRSLECLQSGGGSDPRSEYHRYAAVLILKELALNAPVLFGPHVNAFFDHIWVAIQHEPKTVIREAGVEALRAVLQLLAQRDQNQPAVTNGTTPTPQVSAAAAAGPGSLDGKGGGAAVAATAGQARQRSRYRTHISRTIWEKTQQGLRSSDALALHGSLLAVGELLTHDLARPEQAPTPTDATSDQLVTSPRFAEICDLVFKFKSNRHRLVQRTVLQLLPTLAKFDPASFVALNYLDKAVAHLLQTIRSGGTDRELAFEALGDLILAVKEAILPYVDRILTVVHDALSHRLGGGGMAASLGLSMGGGSRRRQEAQTQEALICISKLAKAVGPQLAPQIEQLVDKMFVGGLSPTLLEALNQLCKTIPSLLPVMQNRLLHSISLVLADESVTNLDSGDTATHPSQATSAPSGASAAAEGGAAGAGSGAGGAPYRSEEHARLVVLALHALGQFGTLTYNLQTNSFVCECVLRYLDHPMPAVRKEAALTAIQLLLPKPFSVPTVVIQPTADAATQPSSTQDGTQTSAAGAGGGGTRASGASGRPTQAPNEGSTILAGGFLQHVVLCRPHQLLAISRVIRRLLTFAVADPEASIRHAVLEGFDFRFDPFLCEPSCLAALNQSLHDESLQVRKTAVRLMGRLCLHNPAYVLPALRKILIQLLTDLEFAPDARHRDEAAELLGDLILEAQQLMEPYATSVIRHLITKLKETQSTQIDPASPPGHPIPPSLTPSPSPPSLSSSPPVPSPAPSSSTLIHQRAAFGYVSSHARSVSMGLPQPPPPTPSFYTHLFTAVGYLSEVGGTEIRHLMDDLLPILVEALQDTGTTAPSGIKREVAFRTLSQIVRNTGAVLEPYLKYPSLLSYMIGLLRSDSTSDVHWPWHWPLRKQIIRAIGTLGALDPYRFHQLERLPRTQPQQTKTRGLEAPPLGANEADHRNLQWENVKLAGERHMKRQQEGDFEVVTGLGVAASRHGMPVLGGGGGRAAGGEDDKGVDLFSSTAIRALLRMMAENKSKGRGSASQPASGLPGYTYWGGVAYGQTAMVGGAAGGGGGVLSSHQTSVMTAMMCIFKNLEHKTVYFLPQVMPAFLDILHSSDGESQESLLLNLSDLIAIVGAPMARYLPALFDLLTQICQGHLKAHQQQVIITGGGGGAQLAPANIAAAQVVGGVLQAEQAADKTERERGTTALLRVLEEIATHLPNDFETYMGQLIPILLNFLQNDQSERREVAFGVLQALGVFGKGVQDYIYLVVPALTKLAENEDAPPSLRIHSIYLLGHLTHTCTFPQFSARIGHALIRILDATSLPATSLATAGNHKTKAAKGKTATTITIPLQPPSIAMSAADADATPTPSLSAVGSLTGPSEMGTTPTLPSGGVVGGGRGWDVGVGSEGEVHEMKMAALQTLAMLYRAFGADFAPFVPLVKMVTHRHRLPVFAIFDPFSPNALPTPPPTNPFATRRGVATQSPAMPPHPDLQSNASASLGPSDPFGAASADNKDASSAPQPQPTSQSVGHASQQGGGAALMGGAGGGQQRGRGMDVGVGPLQVHQQSLKQAWETNNRSTREEWAEWMRRFSLELLRESPSPALRTCWSLSQVYQPLSKELFPVAFLSCWLHLYDTMQDALAKALEQALQSPNLPPDVLQTILNLAEFMEHQGSPLPLDYALLGGLAEKSHAYAKALHYKEREAKTAREACVEALISLNNQLGQREAATGVLVYAQKHLNVTLKESWYEKLHRWEDALEAYEIRQLDDRTNLEWTRSRMRCLHALGEWDRLSELSRKVWDSNHPGLRDPLRRHEVAYLAAAAEFNLRKWDKMNDWVAALEATPSHTYEGCFYSALLAIHQEDYRLATRLITKSREILDPELTALVGESYERAYGALVKVQQLTELEEIIAYKQTASESRRQMMRKMWATRLQGCQPKVEVWQAILQVRSMVLPPTEDIPIWLRFCSLCRKQEQLSLSINIVKELLTASDTQPPMTDSRVVVAHLKNLYAGGHKETAQSQLRDFCTSCNWYLFDQPLVPPLPTDTASLHPTSDAAISDQQQQQHHPPGDFLLPLGLTSLTNVTSASALSGWEDTHSHPHVAERVGVGVEGDGAASGGGGGGGVGQMRGKGMRRVNKHLCHLLSKCHLKLGLWTKEVLEEKRGADWINDQTLQEVLLYFRASVRLSPTYYKAWNAWANTNFHVVQLFDLYKSQHPAHVHPHACPPPPMVRSASPSQHQHQHHPSLPVSPAHPHHPSPYIHPISHHPLLPHHGGHASDRAMPDIHTQPPSLFAEAKDGGEGDVEGFLSAASSVADRERVGRGGMDLHLQYVVEAVRGFVKSIALGTRKARGKLNCKANLQDVLRLLTLWFRHAGHSALESALQEGFQTTPLETWLEVIPQILARLRSSNKALQKTIHALLKRIGKEYPQALVFPLTVASKSAISELSKSARQLLQEIEQHFPVLVQQSLMVSEELIRVSILWHEQWYEALEEASRLYYSERDIDGMVQVLLPLHNMLRRGPQTLRETAFIQAFGRDLEETESWIKRWKRHVPANDAKDTPPPQKNGQQGGTTKGSAIGKAASGQGGGGGGGQGQQQQQQGKERERAPSGGTNKAGGVSSQQPQRADIDQAWQIYYRVFQKIHRQIQSLTHLDLQYVSPNLLSAKDLQLAVPGTYKPDEPPVRILAFTPSIQVVNSKQKPRILQMEGSDGLKYKFLLKGHEDLKQDERVMQVFGLINDLLLSHSEASQRDLAIARYAVVPLSTNSGLIEWVPHCDTLHSLIKMYRDANNITLSLEHNLMKSMYAKCDDLCLLQKVEVFQYALDCTSGEDLEKMLWLQSSSSEVWLARRTVYCRSLAVMSMVGYILGLGDRHPSNLMLTRSSGRVVHIDFGDCFEVAALRERFPEKIPFRLTRMLLNALEISGVEGNFRHTCELVMGVLRSSKDTLMAMLEAFVDDPLITWRLLPAAKLQLQPHQTTTTANTTPQQPPLTQQQQPPTTADPLPSTPPSSDQPPSGAPLTGTDPMGVRSGAFPKLPTHPEDREGEQAAMREEGGDDGGGGGGGGGEGAVGQNGRQRSAAVVEQHPREPVTTRTTAAGLPPGGDLRHGGFPQGRVSMAGDMEKDPHMVSTHIKQSRQRELKQYLGPEGMRANPEMLSTYARSVIRRVDSKLSGTDFGSEHDIPGQVERLIQEATSHENLCQCYLGWCPFW</sequence>
<evidence type="ECO:0000256" key="6">
    <source>
        <dbReference type="ARBA" id="ARBA00022777"/>
    </source>
</evidence>
<dbReference type="InterPro" id="IPR018936">
    <property type="entry name" value="PI3/4_kinase_CS"/>
</dbReference>
<feature type="compositionally biased region" description="Low complexity" evidence="10">
    <location>
        <begin position="597"/>
        <end position="610"/>
    </location>
</feature>
<dbReference type="InterPro" id="IPR003152">
    <property type="entry name" value="FATC_dom"/>
</dbReference>
<feature type="compositionally biased region" description="Basic and acidic residues" evidence="10">
    <location>
        <begin position="3195"/>
        <end position="3210"/>
    </location>
</feature>
<gene>
    <name evidence="14" type="ORF">Vbra_14744</name>
</gene>
<dbReference type="OMA" id="HEVSGMG"/>
<proteinExistence type="inferred from homology"/>
<dbReference type="SUPFAM" id="SSF56112">
    <property type="entry name" value="Protein kinase-like (PK-like)"/>
    <property type="match status" value="1"/>
</dbReference>
<feature type="compositionally biased region" description="Gly residues" evidence="10">
    <location>
        <begin position="2744"/>
        <end position="2754"/>
    </location>
</feature>
<dbReference type="OrthoDB" id="309331at2759"/>
<feature type="region of interest" description="Disordered" evidence="10">
    <location>
        <begin position="898"/>
        <end position="939"/>
    </location>
</feature>
<feature type="domain" description="FATC" evidence="13">
    <location>
        <begin position="3335"/>
        <end position="3367"/>
    </location>
</feature>
<feature type="region of interest" description="Disordered" evidence="10">
    <location>
        <begin position="1532"/>
        <end position="1560"/>
    </location>
</feature>
<feature type="compositionally biased region" description="Pro residues" evidence="10">
    <location>
        <begin position="905"/>
        <end position="935"/>
    </location>
</feature>
<dbReference type="PROSITE" id="PS51189">
    <property type="entry name" value="FAT"/>
    <property type="match status" value="1"/>
</dbReference>
<organism evidence="14 15">
    <name type="scientific">Vitrella brassicaformis (strain CCMP3155)</name>
    <dbReference type="NCBI Taxonomy" id="1169540"/>
    <lineage>
        <taxon>Eukaryota</taxon>
        <taxon>Sar</taxon>
        <taxon>Alveolata</taxon>
        <taxon>Colpodellida</taxon>
        <taxon>Vitrellaceae</taxon>
        <taxon>Vitrella</taxon>
    </lineage>
</organism>
<dbReference type="GO" id="GO:0031929">
    <property type="term" value="P:TOR signaling"/>
    <property type="evidence" value="ECO:0007669"/>
    <property type="project" value="TreeGrafter"/>
</dbReference>
<feature type="compositionally biased region" description="Gly residues" evidence="10">
    <location>
        <begin position="3214"/>
        <end position="3228"/>
    </location>
</feature>
<evidence type="ECO:0000259" key="11">
    <source>
        <dbReference type="PROSITE" id="PS50290"/>
    </source>
</evidence>
<evidence type="ECO:0000256" key="1">
    <source>
        <dbReference type="ARBA" id="ARBA00011031"/>
    </source>
</evidence>
<protein>
    <recommendedName>
        <fullName evidence="2">non-specific serine/threonine protein kinase</fullName>
        <ecNumber evidence="2">2.7.11.1</ecNumber>
    </recommendedName>
</protein>
<dbReference type="InterPro" id="IPR057564">
    <property type="entry name" value="HEAT_ATR"/>
</dbReference>
<dbReference type="InterPro" id="IPR011009">
    <property type="entry name" value="Kinase-like_dom_sf"/>
</dbReference>
<dbReference type="FunFam" id="1.10.1070.11:FF:000029">
    <property type="entry name" value="Serine/threonine-protein kinase TOR"/>
    <property type="match status" value="1"/>
</dbReference>
<evidence type="ECO:0000256" key="5">
    <source>
        <dbReference type="ARBA" id="ARBA00022741"/>
    </source>
</evidence>
<evidence type="ECO:0000256" key="7">
    <source>
        <dbReference type="ARBA" id="ARBA00022840"/>
    </source>
</evidence>
<dbReference type="SMART" id="SM01345">
    <property type="entry name" value="Rapamycin_bind"/>
    <property type="match status" value="1"/>
</dbReference>
<keyword evidence="3" id="KW-0808">Transferase</keyword>
<evidence type="ECO:0000256" key="3">
    <source>
        <dbReference type="ARBA" id="ARBA00022679"/>
    </source>
</evidence>
<comment type="catalytic activity">
    <reaction evidence="9">
        <text>L-seryl-[protein] + ATP = O-phospho-L-seryl-[protein] + ADP + H(+)</text>
        <dbReference type="Rhea" id="RHEA:17989"/>
        <dbReference type="Rhea" id="RHEA-COMP:9863"/>
        <dbReference type="Rhea" id="RHEA-COMP:11604"/>
        <dbReference type="ChEBI" id="CHEBI:15378"/>
        <dbReference type="ChEBI" id="CHEBI:29999"/>
        <dbReference type="ChEBI" id="CHEBI:30616"/>
        <dbReference type="ChEBI" id="CHEBI:83421"/>
        <dbReference type="ChEBI" id="CHEBI:456216"/>
        <dbReference type="EC" id="2.7.11.1"/>
    </reaction>
</comment>
<dbReference type="InterPro" id="IPR014009">
    <property type="entry name" value="PIK_FAT"/>
</dbReference>
<dbReference type="VEuPathDB" id="CryptoDB:Vbra_14744"/>
<dbReference type="InterPro" id="IPR016024">
    <property type="entry name" value="ARM-type_fold"/>
</dbReference>
<dbReference type="GO" id="GO:0016242">
    <property type="term" value="P:negative regulation of macroautophagy"/>
    <property type="evidence" value="ECO:0007669"/>
    <property type="project" value="TreeGrafter"/>
</dbReference>
<dbReference type="InterPro" id="IPR011989">
    <property type="entry name" value="ARM-like"/>
</dbReference>
<feature type="region of interest" description="Disordered" evidence="10">
    <location>
        <begin position="700"/>
        <end position="737"/>
    </location>
</feature>
<accession>A0A0G4F816</accession>
<dbReference type="InterPro" id="IPR036738">
    <property type="entry name" value="FRB_sf"/>
</dbReference>
<comment type="similarity">
    <text evidence="1">Belongs to the PI3/PI4-kinase family.</text>
</comment>
<evidence type="ECO:0000256" key="9">
    <source>
        <dbReference type="ARBA" id="ARBA00048679"/>
    </source>
</evidence>
<dbReference type="Gene3D" id="1.20.120.150">
    <property type="entry name" value="FKBP12-rapamycin binding domain"/>
    <property type="match status" value="1"/>
</dbReference>
<dbReference type="GO" id="GO:0005737">
    <property type="term" value="C:cytoplasm"/>
    <property type="evidence" value="ECO:0007669"/>
    <property type="project" value="TreeGrafter"/>
</dbReference>
<feature type="domain" description="FAT" evidence="12">
    <location>
        <begin position="1846"/>
        <end position="2602"/>
    </location>
</feature>
<dbReference type="Gene3D" id="1.25.10.10">
    <property type="entry name" value="Leucine-rich Repeat Variant"/>
    <property type="match status" value="4"/>
</dbReference>
<dbReference type="Pfam" id="PF02259">
    <property type="entry name" value="FAT"/>
    <property type="match status" value="2"/>
</dbReference>
<dbReference type="InterPro" id="IPR000403">
    <property type="entry name" value="PI3/4_kinase_cat_dom"/>
</dbReference>
<feature type="compositionally biased region" description="Polar residues" evidence="10">
    <location>
        <begin position="1532"/>
        <end position="1554"/>
    </location>
</feature>